<dbReference type="InterPro" id="IPR029041">
    <property type="entry name" value="FAD-linked_oxidoreductase-like"/>
</dbReference>
<comment type="pathway">
    <text evidence="2 8">One-carbon metabolism; tetrahydrofolate interconversion.</text>
</comment>
<dbReference type="GO" id="GO:0035999">
    <property type="term" value="P:tetrahydrofolate interconversion"/>
    <property type="evidence" value="ECO:0007669"/>
    <property type="project" value="UniProtKB-UniPathway"/>
</dbReference>
<evidence type="ECO:0000313" key="9">
    <source>
        <dbReference type="EMBL" id="KHS53721.1"/>
    </source>
</evidence>
<keyword evidence="10" id="KW-1185">Reference proteome</keyword>
<comment type="similarity">
    <text evidence="3 8">Belongs to the methylenetetrahydrofolate reductase family.</text>
</comment>
<dbReference type="GO" id="GO:0005829">
    <property type="term" value="C:cytosol"/>
    <property type="evidence" value="ECO:0007669"/>
    <property type="project" value="TreeGrafter"/>
</dbReference>
<organism evidence="9 10">
    <name type="scientific">Brevibacterium linens</name>
    <dbReference type="NCBI Taxonomy" id="1703"/>
    <lineage>
        <taxon>Bacteria</taxon>
        <taxon>Bacillati</taxon>
        <taxon>Actinomycetota</taxon>
        <taxon>Actinomycetes</taxon>
        <taxon>Micrococcales</taxon>
        <taxon>Brevibacteriaceae</taxon>
        <taxon>Brevibacterium</taxon>
    </lineage>
</organism>
<keyword evidence="5 8" id="KW-0274">FAD</keyword>
<evidence type="ECO:0000256" key="2">
    <source>
        <dbReference type="ARBA" id="ARBA00004777"/>
    </source>
</evidence>
<dbReference type="PANTHER" id="PTHR45754">
    <property type="entry name" value="METHYLENETETRAHYDROFOLATE REDUCTASE"/>
    <property type="match status" value="1"/>
</dbReference>
<sequence>MVSLTATGLLDDFSLEMTGKDIPNLREAAHAIPQRTRINVTFLGNEDLPMRVEASKAVADMGFVPVPHISARRLKSERELRDFLDALQQVNATNHVFVVGGDPATPEGPYKDSLSVIRTGILQDYGVAEVGVGGYPEGHPDISDDDLWYHLDAKTSALAEQNLDQVVLTQFAFDAQRVSEWVRDVRNHGIESVIRIGTPGPAGIKRLLGYARRFGVGTSAGIVKKYGFSLTNLVGTAGPDKFVRDLSDRAEGLESPETLKTHFYTFGGLLATAEWAHKFADES</sequence>
<evidence type="ECO:0000256" key="1">
    <source>
        <dbReference type="ARBA" id="ARBA00001974"/>
    </source>
</evidence>
<dbReference type="GO" id="GO:0106312">
    <property type="term" value="F:methylenetetrahydrofolate reductase (NADH) activity"/>
    <property type="evidence" value="ECO:0007669"/>
    <property type="project" value="UniProtKB-EC"/>
</dbReference>
<evidence type="ECO:0000313" key="10">
    <source>
        <dbReference type="Proteomes" id="UP000031488"/>
    </source>
</evidence>
<evidence type="ECO:0000256" key="6">
    <source>
        <dbReference type="ARBA" id="ARBA00023002"/>
    </source>
</evidence>
<evidence type="ECO:0000256" key="3">
    <source>
        <dbReference type="ARBA" id="ARBA00006743"/>
    </source>
</evidence>
<name>A0A0B9A4V4_BRELN</name>
<dbReference type="PANTHER" id="PTHR45754:SF3">
    <property type="entry name" value="METHYLENETETRAHYDROFOLATE REDUCTASE (NADPH)"/>
    <property type="match status" value="1"/>
</dbReference>
<reference evidence="9 10" key="1">
    <citation type="submission" date="2014-11" db="EMBL/GenBank/DDBJ databases">
        <title>Draft Genome Sequence of Brevibacterium linens AE038-8.</title>
        <authorList>
            <person name="Maizel D."/>
            <person name="Utturkar S.M."/>
            <person name="Brown S.D."/>
            <person name="Ferrero M."/>
            <person name="Rosen B.P."/>
        </authorList>
    </citation>
    <scope>NUCLEOTIDE SEQUENCE [LARGE SCALE GENOMIC DNA]</scope>
    <source>
        <strain evidence="9 10">AE038-8</strain>
    </source>
</reference>
<evidence type="ECO:0000256" key="5">
    <source>
        <dbReference type="ARBA" id="ARBA00022827"/>
    </source>
</evidence>
<keyword evidence="4 8" id="KW-0285">Flavoprotein</keyword>
<dbReference type="GO" id="GO:0009086">
    <property type="term" value="P:methionine biosynthetic process"/>
    <property type="evidence" value="ECO:0007669"/>
    <property type="project" value="TreeGrafter"/>
</dbReference>
<dbReference type="SUPFAM" id="SSF51730">
    <property type="entry name" value="FAD-linked oxidoreductase"/>
    <property type="match status" value="1"/>
</dbReference>
<dbReference type="Gene3D" id="3.20.20.220">
    <property type="match status" value="1"/>
</dbReference>
<proteinExistence type="inferred from homology"/>
<dbReference type="RefSeq" id="WP_039207259.1">
    <property type="nucleotide sequence ID" value="NZ_JTJZ01000014.1"/>
</dbReference>
<accession>A0A0B9A4V4</accession>
<gene>
    <name evidence="9" type="ORF">AE0388_0796</name>
</gene>
<evidence type="ECO:0000256" key="7">
    <source>
        <dbReference type="ARBA" id="ARBA00048628"/>
    </source>
</evidence>
<dbReference type="GO" id="GO:0071949">
    <property type="term" value="F:FAD binding"/>
    <property type="evidence" value="ECO:0007669"/>
    <property type="project" value="TreeGrafter"/>
</dbReference>
<dbReference type="Pfam" id="PF02219">
    <property type="entry name" value="MTHFR"/>
    <property type="match status" value="1"/>
</dbReference>
<evidence type="ECO:0000256" key="4">
    <source>
        <dbReference type="ARBA" id="ARBA00022630"/>
    </source>
</evidence>
<dbReference type="AlphaFoldDB" id="A0A0B9A4V4"/>
<dbReference type="UniPathway" id="UPA00193"/>
<comment type="cofactor">
    <cofactor evidence="1 8">
        <name>FAD</name>
        <dbReference type="ChEBI" id="CHEBI:57692"/>
    </cofactor>
</comment>
<comment type="catalytic activity">
    <reaction evidence="7">
        <text>(6S)-5-methyl-5,6,7,8-tetrahydrofolate + NAD(+) = (6R)-5,10-methylene-5,6,7,8-tetrahydrofolate + NADH + H(+)</text>
        <dbReference type="Rhea" id="RHEA:19821"/>
        <dbReference type="ChEBI" id="CHEBI:15378"/>
        <dbReference type="ChEBI" id="CHEBI:15636"/>
        <dbReference type="ChEBI" id="CHEBI:18608"/>
        <dbReference type="ChEBI" id="CHEBI:57540"/>
        <dbReference type="ChEBI" id="CHEBI:57945"/>
        <dbReference type="EC" id="1.5.1.54"/>
    </reaction>
    <physiologicalReaction direction="right-to-left" evidence="7">
        <dbReference type="Rhea" id="RHEA:19823"/>
    </physiologicalReaction>
</comment>
<dbReference type="EMBL" id="JTJZ01000014">
    <property type="protein sequence ID" value="KHS53721.1"/>
    <property type="molecule type" value="Genomic_DNA"/>
</dbReference>
<evidence type="ECO:0000256" key="8">
    <source>
        <dbReference type="RuleBase" id="RU003862"/>
    </source>
</evidence>
<keyword evidence="6 8" id="KW-0560">Oxidoreductase</keyword>
<dbReference type="Proteomes" id="UP000031488">
    <property type="component" value="Unassembled WGS sequence"/>
</dbReference>
<dbReference type="PATRIC" id="fig|1703.6.peg.678"/>
<dbReference type="InterPro" id="IPR003171">
    <property type="entry name" value="Mehydrof_redctse-like"/>
</dbReference>
<comment type="caution">
    <text evidence="9">The sequence shown here is derived from an EMBL/GenBank/DDBJ whole genome shotgun (WGS) entry which is preliminary data.</text>
</comment>
<protein>
    <recommendedName>
        <fullName evidence="8">Methylenetetrahydrofolate reductase</fullName>
    </recommendedName>
</protein>